<dbReference type="AlphaFoldDB" id="A0A3D9KGP1"/>
<dbReference type="OrthoDB" id="9799482at2"/>
<sequence>MSGTKRTPLSEQVRAYVLDQIRAGKWREGSRLPSENQLCKQFDVSRITIRGAMDKLVEEGIVYRIQGRGSFVSRAEEGGEPIRYAGRPAEHRGPQLVAVLIPRLRGLLMTRLVEGIEKALEGSPCRIMLMTTGDSQKREEEKLKEALAAGAKGIIVYPSDGQTYNEAMLRLSLDRYPIVVIDRYLRGVETNCVCSDHYAGAYEATEHLLRLGHRRIAFVTSPYSGTTSLEERLEGYRQALNDYGVMFDRGRVIESAEPERLGAFLNDQPDLTALFAANEEIGLIAMRMAEACGKSVPQHLSVIFFDDYDHSQYARIPPTCVAQQGEEIGVQAGRRLLSLIGDPLQDRAMLRVPTKLIVRASSAEPPDGITPAAIK</sequence>
<keyword evidence="2" id="KW-0238">DNA-binding</keyword>
<dbReference type="EMBL" id="QRDZ01000004">
    <property type="protein sequence ID" value="RED85460.1"/>
    <property type="molecule type" value="Genomic_DNA"/>
</dbReference>
<comment type="caution">
    <text evidence="5">The sequence shown here is derived from an EMBL/GenBank/DDBJ whole genome shotgun (WGS) entry which is preliminary data.</text>
</comment>
<dbReference type="SMART" id="SM00345">
    <property type="entry name" value="HTH_GNTR"/>
    <property type="match status" value="1"/>
</dbReference>
<dbReference type="Gene3D" id="1.10.10.10">
    <property type="entry name" value="Winged helix-like DNA-binding domain superfamily/Winged helix DNA-binding domain"/>
    <property type="match status" value="1"/>
</dbReference>
<dbReference type="CDD" id="cd06267">
    <property type="entry name" value="PBP1_LacI_sugar_binding-like"/>
    <property type="match status" value="1"/>
</dbReference>
<dbReference type="Pfam" id="PF13377">
    <property type="entry name" value="Peripla_BP_3"/>
    <property type="match status" value="1"/>
</dbReference>
<keyword evidence="1" id="KW-0805">Transcription regulation</keyword>
<evidence type="ECO:0000256" key="2">
    <source>
        <dbReference type="ARBA" id="ARBA00023125"/>
    </source>
</evidence>
<dbReference type="RefSeq" id="WP_116059881.1">
    <property type="nucleotide sequence ID" value="NZ_QRDZ01000004.1"/>
</dbReference>
<dbReference type="InterPro" id="IPR036390">
    <property type="entry name" value="WH_DNA-bd_sf"/>
</dbReference>
<dbReference type="Proteomes" id="UP000256977">
    <property type="component" value="Unassembled WGS sequence"/>
</dbReference>
<accession>A0A3D9KGP1</accession>
<gene>
    <name evidence="5" type="ORF">DFP98_104165</name>
</gene>
<protein>
    <submittedName>
        <fullName evidence="5">GntR family transcriptional regulator of arabinose operon</fullName>
    </submittedName>
</protein>
<dbReference type="GO" id="GO:0003700">
    <property type="term" value="F:DNA-binding transcription factor activity"/>
    <property type="evidence" value="ECO:0007669"/>
    <property type="project" value="InterPro"/>
</dbReference>
<dbReference type="InterPro" id="IPR000524">
    <property type="entry name" value="Tscrpt_reg_HTH_GntR"/>
</dbReference>
<dbReference type="Gene3D" id="3.40.50.2300">
    <property type="match status" value="2"/>
</dbReference>
<dbReference type="GO" id="GO:0000976">
    <property type="term" value="F:transcription cis-regulatory region binding"/>
    <property type="evidence" value="ECO:0007669"/>
    <property type="project" value="TreeGrafter"/>
</dbReference>
<feature type="domain" description="HTH gntR-type" evidence="4">
    <location>
        <begin position="7"/>
        <end position="75"/>
    </location>
</feature>
<dbReference type="InterPro" id="IPR046335">
    <property type="entry name" value="LacI/GalR-like_sensor"/>
</dbReference>
<evidence type="ECO:0000256" key="3">
    <source>
        <dbReference type="ARBA" id="ARBA00023163"/>
    </source>
</evidence>
<dbReference type="PROSITE" id="PS50949">
    <property type="entry name" value="HTH_GNTR"/>
    <property type="match status" value="1"/>
</dbReference>
<evidence type="ECO:0000256" key="1">
    <source>
        <dbReference type="ARBA" id="ARBA00023015"/>
    </source>
</evidence>
<dbReference type="PRINTS" id="PR00035">
    <property type="entry name" value="HTHGNTR"/>
</dbReference>
<evidence type="ECO:0000313" key="6">
    <source>
        <dbReference type="Proteomes" id="UP000256977"/>
    </source>
</evidence>
<proteinExistence type="predicted"/>
<dbReference type="FunFam" id="1.10.10.10:FF:000079">
    <property type="entry name" value="GntR family transcriptional regulator"/>
    <property type="match status" value="1"/>
</dbReference>
<evidence type="ECO:0000259" key="4">
    <source>
        <dbReference type="PROSITE" id="PS50949"/>
    </source>
</evidence>
<dbReference type="InterPro" id="IPR036388">
    <property type="entry name" value="WH-like_DNA-bd_sf"/>
</dbReference>
<dbReference type="SUPFAM" id="SSF53822">
    <property type="entry name" value="Periplasmic binding protein-like I"/>
    <property type="match status" value="1"/>
</dbReference>
<name>A0A3D9KGP1_9BACL</name>
<dbReference type="PANTHER" id="PTHR30146">
    <property type="entry name" value="LACI-RELATED TRANSCRIPTIONAL REPRESSOR"/>
    <property type="match status" value="1"/>
</dbReference>
<dbReference type="InterPro" id="IPR028082">
    <property type="entry name" value="Peripla_BP_I"/>
</dbReference>
<keyword evidence="6" id="KW-1185">Reference proteome</keyword>
<reference evidence="5 6" key="1">
    <citation type="submission" date="2018-07" db="EMBL/GenBank/DDBJ databases">
        <title>Genomic Encyclopedia of Type Strains, Phase III (KMG-III): the genomes of soil and plant-associated and newly described type strains.</title>
        <authorList>
            <person name="Whitman W."/>
        </authorList>
    </citation>
    <scope>NUCLEOTIDE SEQUENCE [LARGE SCALE GENOMIC DNA]</scope>
    <source>
        <strain evidence="5 6">CECT 7287</strain>
    </source>
</reference>
<evidence type="ECO:0000313" key="5">
    <source>
        <dbReference type="EMBL" id="RED85460.1"/>
    </source>
</evidence>
<dbReference type="CDD" id="cd07377">
    <property type="entry name" value="WHTH_GntR"/>
    <property type="match status" value="1"/>
</dbReference>
<keyword evidence="3" id="KW-0804">Transcription</keyword>
<dbReference type="Pfam" id="PF00392">
    <property type="entry name" value="GntR"/>
    <property type="match status" value="1"/>
</dbReference>
<dbReference type="SUPFAM" id="SSF46785">
    <property type="entry name" value="Winged helix' DNA-binding domain"/>
    <property type="match status" value="1"/>
</dbReference>
<organism evidence="5 6">
    <name type="scientific">Cohnella phaseoli</name>
    <dbReference type="NCBI Taxonomy" id="456490"/>
    <lineage>
        <taxon>Bacteria</taxon>
        <taxon>Bacillati</taxon>
        <taxon>Bacillota</taxon>
        <taxon>Bacilli</taxon>
        <taxon>Bacillales</taxon>
        <taxon>Paenibacillaceae</taxon>
        <taxon>Cohnella</taxon>
    </lineage>
</organism>
<dbReference type="PANTHER" id="PTHR30146:SF109">
    <property type="entry name" value="HTH-TYPE TRANSCRIPTIONAL REGULATOR GALS"/>
    <property type="match status" value="1"/>
</dbReference>